<dbReference type="InterPro" id="IPR002575">
    <property type="entry name" value="Aminoglycoside_PTrfase"/>
</dbReference>
<protein>
    <recommendedName>
        <fullName evidence="2">Aminoglycoside phosphotransferase domain-containing protein</fullName>
    </recommendedName>
</protein>
<gene>
    <name evidence="3" type="ORF">GFSPODELE1_LOCUS1349</name>
</gene>
<dbReference type="PANTHER" id="PTHR21310">
    <property type="entry name" value="AMINOGLYCOSIDE PHOSPHOTRANSFERASE-RELATED-RELATED"/>
    <property type="match status" value="1"/>
</dbReference>
<sequence>MPKRTSADPVGESPDELIPDVGLSMDNYEGGDLSEPDDEFSDVIASLNPAHLEDLALTTRRLQFDVPSDLSCTVVLSPRIGSYNIVYETLFSDGIRWAIRVPGEVLTSAAARSMQLDIITQEFMSLKTSLPIPKIYRWSLDFDNPLSRPFVITDFMPGTNLSKLWHNKDWMTHEKRIHIFQQLANWMTELSLLEFEQIGRLDFDSITDTHRIIPFPDISALLLSGQDPADSDESSTIRAHADVNPSAGPFSSTHAYLSRKLMHRRQQSDSPMLGVLQLFLSALPDPTLDGPPFVLSHPDFEYQNVMVDHEGTITALIDWDGVFVGPRQGGAASYPSWLTVDWDPLFYGWRADASEEENAEFDSPSDLERYREMYLEAIDRASRGKLTPITRNSHIFESLDIGISKAIASSSIMHHLSKFVFGSASLVLNVKEGIKTSSWYNLDKGAIAQIRESSKSKSENSSSGPDSGNVSDSDMLDQDSMMRSVDNRSQHPRTTSFEREEKCLAFLCHDRHISVVAFGHQKVTVLTRHRLVYKYRRRNTTWPATRAPRSILQKFLPNAEVCFI</sequence>
<dbReference type="InterPro" id="IPR011009">
    <property type="entry name" value="Kinase-like_dom_sf"/>
</dbReference>
<evidence type="ECO:0000256" key="1">
    <source>
        <dbReference type="SAM" id="MobiDB-lite"/>
    </source>
</evidence>
<reference evidence="4" key="1">
    <citation type="submission" date="2024-04" db="EMBL/GenBank/DDBJ databases">
        <authorList>
            <person name="Shaw F."/>
            <person name="Minotto A."/>
        </authorList>
    </citation>
    <scope>NUCLEOTIDE SEQUENCE [LARGE SCALE GENOMIC DNA]</scope>
</reference>
<dbReference type="EMBL" id="OZ037944">
    <property type="protein sequence ID" value="CAL1696810.1"/>
    <property type="molecule type" value="Genomic_DNA"/>
</dbReference>
<proteinExistence type="predicted"/>
<dbReference type="SUPFAM" id="SSF56112">
    <property type="entry name" value="Protein kinase-like (PK-like)"/>
    <property type="match status" value="1"/>
</dbReference>
<keyword evidence="4" id="KW-1185">Reference proteome</keyword>
<dbReference type="PANTHER" id="PTHR21310:SF15">
    <property type="entry name" value="AMINOGLYCOSIDE PHOSPHOTRANSFERASE DOMAIN-CONTAINING PROTEIN"/>
    <property type="match status" value="1"/>
</dbReference>
<feature type="region of interest" description="Disordered" evidence="1">
    <location>
        <begin position="1"/>
        <end position="27"/>
    </location>
</feature>
<evidence type="ECO:0000313" key="3">
    <source>
        <dbReference type="EMBL" id="CAL1696810.1"/>
    </source>
</evidence>
<organism evidence="3 4">
    <name type="scientific">Somion occarium</name>
    <dbReference type="NCBI Taxonomy" id="3059160"/>
    <lineage>
        <taxon>Eukaryota</taxon>
        <taxon>Fungi</taxon>
        <taxon>Dikarya</taxon>
        <taxon>Basidiomycota</taxon>
        <taxon>Agaricomycotina</taxon>
        <taxon>Agaricomycetes</taxon>
        <taxon>Polyporales</taxon>
        <taxon>Cerrenaceae</taxon>
        <taxon>Somion</taxon>
    </lineage>
</organism>
<evidence type="ECO:0000259" key="2">
    <source>
        <dbReference type="Pfam" id="PF01636"/>
    </source>
</evidence>
<dbReference type="InterPro" id="IPR051678">
    <property type="entry name" value="AGP_Transferase"/>
</dbReference>
<accession>A0ABP1CMC7</accession>
<evidence type="ECO:0000313" key="4">
    <source>
        <dbReference type="Proteomes" id="UP001497453"/>
    </source>
</evidence>
<feature type="domain" description="Aminoglycoside phosphotransferase" evidence="2">
    <location>
        <begin position="130"/>
        <end position="327"/>
    </location>
</feature>
<name>A0ABP1CMC7_9APHY</name>
<dbReference type="Proteomes" id="UP001497453">
    <property type="component" value="Chromosome 1"/>
</dbReference>
<dbReference type="Gene3D" id="3.90.1200.10">
    <property type="match status" value="1"/>
</dbReference>
<feature type="region of interest" description="Disordered" evidence="1">
    <location>
        <begin position="451"/>
        <end position="476"/>
    </location>
</feature>
<feature type="compositionally biased region" description="Low complexity" evidence="1">
    <location>
        <begin position="459"/>
        <end position="476"/>
    </location>
</feature>
<dbReference type="Pfam" id="PF01636">
    <property type="entry name" value="APH"/>
    <property type="match status" value="1"/>
</dbReference>